<evidence type="ECO:0000313" key="3">
    <source>
        <dbReference type="Proteomes" id="UP001437386"/>
    </source>
</evidence>
<dbReference type="Pfam" id="PF21393">
    <property type="entry name" value="Phage_pb10_N"/>
    <property type="match status" value="1"/>
</dbReference>
<sequence>MIDYSALEAIFGKTLPRSDIFFATRAARAIVPGYAALRREFGLSSAHTNRKVWKMFMAKYAEETAETTVPVTGVTVAPTTATLAPGATQQLTPTVAPANATNKSVTYSSSDEAVATVSVVGLITVKADATDGQTANITVTTADGAKTAVCVVTVETGEA</sequence>
<dbReference type="EMBL" id="PP579741">
    <property type="protein sequence ID" value="XAG95855.1"/>
    <property type="molecule type" value="Genomic_DNA"/>
</dbReference>
<dbReference type="SUPFAM" id="SSF49373">
    <property type="entry name" value="Invasin/intimin cell-adhesion fragments"/>
    <property type="match status" value="1"/>
</dbReference>
<dbReference type="InterPro" id="IPR008964">
    <property type="entry name" value="Invasin/intimin_cell_adhesion"/>
</dbReference>
<feature type="domain" description="BIG2" evidence="1">
    <location>
        <begin position="70"/>
        <end position="151"/>
    </location>
</feature>
<protein>
    <recommendedName>
        <fullName evidence="1">BIG2 domain-containing protein</fullName>
    </recommendedName>
</protein>
<gene>
    <name evidence="2" type="ORF">U7154_000088</name>
</gene>
<evidence type="ECO:0000313" key="2">
    <source>
        <dbReference type="EMBL" id="XAG95855.1"/>
    </source>
</evidence>
<dbReference type="Pfam" id="PF02368">
    <property type="entry name" value="Big_2"/>
    <property type="match status" value="1"/>
</dbReference>
<dbReference type="Proteomes" id="UP001437386">
    <property type="component" value="Segment"/>
</dbReference>
<dbReference type="Gene3D" id="2.60.40.1080">
    <property type="match status" value="1"/>
</dbReference>
<evidence type="ECO:0000259" key="1">
    <source>
        <dbReference type="SMART" id="SM00635"/>
    </source>
</evidence>
<dbReference type="InterPro" id="IPR003343">
    <property type="entry name" value="Big_2"/>
</dbReference>
<organism evidence="2 3">
    <name type="scientific">Enterobacter phage KKP_3711</name>
    <dbReference type="NCBI Taxonomy" id="3109398"/>
    <lineage>
        <taxon>Viruses</taxon>
        <taxon>Duplodnaviria</taxon>
        <taxon>Heunggongvirae</taxon>
        <taxon>Uroviricota</taxon>
        <taxon>Caudoviricetes</taxon>
        <taxon>Demerecviridae</taxon>
        <taxon>Markadamsvirinae</taxon>
    </lineage>
</organism>
<proteinExistence type="predicted"/>
<accession>A0AAX4Q421</accession>
<keyword evidence="3" id="KW-1185">Reference proteome</keyword>
<dbReference type="SMART" id="SM00635">
    <property type="entry name" value="BID_2"/>
    <property type="match status" value="1"/>
</dbReference>
<dbReference type="InterPro" id="IPR048804">
    <property type="entry name" value="DECO_N"/>
</dbReference>
<reference evidence="2 3" key="1">
    <citation type="submission" date="2024-04" db="EMBL/GenBank/DDBJ databases">
        <authorList>
            <person name="Wojcicki M."/>
            <person name="Srednicka P."/>
            <person name="Shymialevich D."/>
            <person name="Sokolowska B."/>
        </authorList>
    </citation>
    <scope>NUCLEOTIDE SEQUENCE [LARGE SCALE GENOMIC DNA]</scope>
</reference>
<name>A0AAX4Q421_9CAUD</name>